<dbReference type="SUPFAM" id="SSF46689">
    <property type="entry name" value="Homeodomain-like"/>
    <property type="match status" value="1"/>
</dbReference>
<dbReference type="Proteomes" id="UP000435837">
    <property type="component" value="Unassembled WGS sequence"/>
</dbReference>
<dbReference type="SUPFAM" id="SSF48498">
    <property type="entry name" value="Tetracyclin repressor-like, C-terminal domain"/>
    <property type="match status" value="1"/>
</dbReference>
<dbReference type="PROSITE" id="PS50977">
    <property type="entry name" value="HTH_TETR_2"/>
    <property type="match status" value="1"/>
</dbReference>
<dbReference type="AlphaFoldDB" id="A0A640SFU8"/>
<evidence type="ECO:0000256" key="1">
    <source>
        <dbReference type="ARBA" id="ARBA00023125"/>
    </source>
</evidence>
<dbReference type="EMBL" id="CP108473">
    <property type="protein sequence ID" value="WUS26664.1"/>
    <property type="molecule type" value="Genomic_DNA"/>
</dbReference>
<dbReference type="Proteomes" id="UP001432292">
    <property type="component" value="Chromosome"/>
</dbReference>
<dbReference type="Pfam" id="PF00440">
    <property type="entry name" value="TetR_N"/>
    <property type="match status" value="1"/>
</dbReference>
<sequence>MSTDQEEPARPRLTRAEAKARTRRLLLDAAARVFARKGFAGASVEEIAESAGFSIGALYSNFSGKEALFLALMAERGMGRVAEAAQTLDRHEVGTGEAAAELGRLLVHVADKDTDFAPLQAEFWLYAVRNPHVLDTMATALREPRQALEGLIGTWLAEQGASTEVPADSVATVVAALFHGLVRLRRVDPGSVPEELFGQALRWLFRGIGADLAPDGPAETGTDRSTGRA</sequence>
<evidence type="ECO:0000313" key="4">
    <source>
        <dbReference type="EMBL" id="GFE08455.1"/>
    </source>
</evidence>
<dbReference type="PRINTS" id="PR00455">
    <property type="entry name" value="HTHTETR"/>
</dbReference>
<evidence type="ECO:0000259" key="3">
    <source>
        <dbReference type="PROSITE" id="PS50977"/>
    </source>
</evidence>
<organism evidence="4 6">
    <name type="scientific">Streptomyces caniferus</name>
    <dbReference type="NCBI Taxonomy" id="285557"/>
    <lineage>
        <taxon>Bacteria</taxon>
        <taxon>Bacillati</taxon>
        <taxon>Actinomycetota</taxon>
        <taxon>Actinomycetes</taxon>
        <taxon>Kitasatosporales</taxon>
        <taxon>Streptomycetaceae</taxon>
        <taxon>Streptomyces</taxon>
    </lineage>
</organism>
<dbReference type="GO" id="GO:0000976">
    <property type="term" value="F:transcription cis-regulatory region binding"/>
    <property type="evidence" value="ECO:0007669"/>
    <property type="project" value="TreeGrafter"/>
</dbReference>
<dbReference type="GO" id="GO:0003700">
    <property type="term" value="F:DNA-binding transcription factor activity"/>
    <property type="evidence" value="ECO:0007669"/>
    <property type="project" value="TreeGrafter"/>
</dbReference>
<gene>
    <name evidence="5" type="ORF">OG727_32685</name>
    <name evidence="4" type="ORF">Scani_47230</name>
</gene>
<dbReference type="PANTHER" id="PTHR30055">
    <property type="entry name" value="HTH-TYPE TRANSCRIPTIONAL REGULATOR RUTR"/>
    <property type="match status" value="1"/>
</dbReference>
<dbReference type="InterPro" id="IPR001647">
    <property type="entry name" value="HTH_TetR"/>
</dbReference>
<keyword evidence="1 2" id="KW-0238">DNA-binding</keyword>
<evidence type="ECO:0000313" key="5">
    <source>
        <dbReference type="EMBL" id="WUS26664.1"/>
    </source>
</evidence>
<dbReference type="InterPro" id="IPR009057">
    <property type="entry name" value="Homeodomain-like_sf"/>
</dbReference>
<keyword evidence="7" id="KW-1185">Reference proteome</keyword>
<dbReference type="InterPro" id="IPR050109">
    <property type="entry name" value="HTH-type_TetR-like_transc_reg"/>
</dbReference>
<dbReference type="Gene3D" id="1.10.357.10">
    <property type="entry name" value="Tetracycline Repressor, domain 2"/>
    <property type="match status" value="1"/>
</dbReference>
<reference evidence="4 6" key="1">
    <citation type="submission" date="2019-12" db="EMBL/GenBank/DDBJ databases">
        <title>Whole genome shotgun sequence of Streptomyces caniferus NBRC 15389.</title>
        <authorList>
            <person name="Ichikawa N."/>
            <person name="Kimura A."/>
            <person name="Kitahashi Y."/>
            <person name="Komaki H."/>
            <person name="Tamura T."/>
        </authorList>
    </citation>
    <scope>NUCLEOTIDE SEQUENCE [LARGE SCALE GENOMIC DNA]</scope>
    <source>
        <strain evidence="4 6">NBRC 15389</strain>
    </source>
</reference>
<name>A0A640SFU8_9ACTN</name>
<accession>A0A640SFU8</accession>
<dbReference type="InterPro" id="IPR036271">
    <property type="entry name" value="Tet_transcr_reg_TetR-rel_C_sf"/>
</dbReference>
<evidence type="ECO:0000256" key="2">
    <source>
        <dbReference type="PROSITE-ProRule" id="PRU00335"/>
    </source>
</evidence>
<reference evidence="5" key="2">
    <citation type="submission" date="2022-10" db="EMBL/GenBank/DDBJ databases">
        <title>The complete genomes of actinobacterial strains from the NBC collection.</title>
        <authorList>
            <person name="Joergensen T.S."/>
            <person name="Alvarez Arevalo M."/>
            <person name="Sterndorff E.B."/>
            <person name="Faurdal D."/>
            <person name="Vuksanovic O."/>
            <person name="Mourched A.-S."/>
            <person name="Charusanti P."/>
            <person name="Shaw S."/>
            <person name="Blin K."/>
            <person name="Weber T."/>
        </authorList>
    </citation>
    <scope>NUCLEOTIDE SEQUENCE</scope>
    <source>
        <strain evidence="5">NBC_01256</strain>
    </source>
</reference>
<dbReference type="RefSeq" id="WP_159479282.1">
    <property type="nucleotide sequence ID" value="NZ_BAAATH010000015.1"/>
</dbReference>
<dbReference type="OrthoDB" id="7252896at2"/>
<feature type="domain" description="HTH tetR-type" evidence="3">
    <location>
        <begin position="20"/>
        <end position="80"/>
    </location>
</feature>
<evidence type="ECO:0000313" key="7">
    <source>
        <dbReference type="Proteomes" id="UP001432292"/>
    </source>
</evidence>
<proteinExistence type="predicted"/>
<dbReference type="EMBL" id="BLIN01000005">
    <property type="protein sequence ID" value="GFE08455.1"/>
    <property type="molecule type" value="Genomic_DNA"/>
</dbReference>
<evidence type="ECO:0000313" key="6">
    <source>
        <dbReference type="Proteomes" id="UP000435837"/>
    </source>
</evidence>
<protein>
    <submittedName>
        <fullName evidence="4">TetR family transcriptional regulator</fullName>
    </submittedName>
    <submittedName>
        <fullName evidence="5">TetR/AcrR family transcriptional regulator</fullName>
    </submittedName>
</protein>
<feature type="DNA-binding region" description="H-T-H motif" evidence="2">
    <location>
        <begin position="43"/>
        <end position="62"/>
    </location>
</feature>
<dbReference type="PANTHER" id="PTHR30055:SF241">
    <property type="entry name" value="TRANSCRIPTIONAL REGULATORY PROTEIN"/>
    <property type="match status" value="1"/>
</dbReference>